<evidence type="ECO:0000256" key="4">
    <source>
        <dbReference type="ARBA" id="ARBA00022723"/>
    </source>
</evidence>
<dbReference type="GeneID" id="54323951"/>
<protein>
    <recommendedName>
        <fullName evidence="6">Malic enzyme</fullName>
    </recommendedName>
</protein>
<evidence type="ECO:0000259" key="9">
    <source>
        <dbReference type="SMART" id="SM01274"/>
    </source>
</evidence>
<dbReference type="SUPFAM" id="SSF51735">
    <property type="entry name" value="NAD(P)-binding Rossmann-fold domains"/>
    <property type="match status" value="1"/>
</dbReference>
<evidence type="ECO:0000256" key="5">
    <source>
        <dbReference type="ARBA" id="ARBA00023002"/>
    </source>
</evidence>
<dbReference type="AlphaFoldDB" id="A0A5M9MZ15"/>
<evidence type="ECO:0000256" key="1">
    <source>
        <dbReference type="ARBA" id="ARBA00001936"/>
    </source>
</evidence>
<dbReference type="NCBIfam" id="NF010052">
    <property type="entry name" value="PRK13529.1"/>
    <property type="match status" value="1"/>
</dbReference>
<comment type="cofactor">
    <cofactor evidence="2">
        <name>Mg(2+)</name>
        <dbReference type="ChEBI" id="CHEBI:18420"/>
    </cofactor>
</comment>
<dbReference type="FunFam" id="3.40.50.10380:FF:000007">
    <property type="entry name" value="Malic enzyme"/>
    <property type="match status" value="1"/>
</dbReference>
<dbReference type="RefSeq" id="XP_033431706.1">
    <property type="nucleotide sequence ID" value="XM_033565949.1"/>
</dbReference>
<feature type="domain" description="Malic enzyme N-terminal" evidence="9">
    <location>
        <begin position="273"/>
        <end position="451"/>
    </location>
</feature>
<dbReference type="VEuPathDB" id="FungiDB:EYZ11_012863"/>
<organism evidence="10 11">
    <name type="scientific">Aspergillus tanneri</name>
    <dbReference type="NCBI Taxonomy" id="1220188"/>
    <lineage>
        <taxon>Eukaryota</taxon>
        <taxon>Fungi</taxon>
        <taxon>Dikarya</taxon>
        <taxon>Ascomycota</taxon>
        <taxon>Pezizomycotina</taxon>
        <taxon>Eurotiomycetes</taxon>
        <taxon>Eurotiomycetidae</taxon>
        <taxon>Eurotiales</taxon>
        <taxon>Aspergillaceae</taxon>
        <taxon>Aspergillus</taxon>
        <taxon>Aspergillus subgen. Circumdati</taxon>
    </lineage>
</organism>
<dbReference type="SMART" id="SM01274">
    <property type="entry name" value="malic"/>
    <property type="match status" value="1"/>
</dbReference>
<dbReference type="SMART" id="SM00919">
    <property type="entry name" value="Malic_M"/>
    <property type="match status" value="1"/>
</dbReference>
<gene>
    <name evidence="10" type="ORF">ATNIH1004_001249</name>
</gene>
<dbReference type="VEuPathDB" id="FungiDB:EYZ11_008683"/>
<dbReference type="Gene3D" id="3.40.50.10380">
    <property type="entry name" value="Malic enzyme, N-terminal domain"/>
    <property type="match status" value="1"/>
</dbReference>
<evidence type="ECO:0000256" key="3">
    <source>
        <dbReference type="ARBA" id="ARBA00008785"/>
    </source>
</evidence>
<evidence type="ECO:0000313" key="10">
    <source>
        <dbReference type="EMBL" id="KAA8652345.1"/>
    </source>
</evidence>
<feature type="domain" description="Malic enzyme NAD-binding" evidence="8">
    <location>
        <begin position="461"/>
        <end position="721"/>
    </location>
</feature>
<evidence type="ECO:0000256" key="2">
    <source>
        <dbReference type="ARBA" id="ARBA00001946"/>
    </source>
</evidence>
<dbReference type="EMBL" id="QUQM01000002">
    <property type="protein sequence ID" value="KAA8652345.1"/>
    <property type="molecule type" value="Genomic_DNA"/>
</dbReference>
<sequence>MSVCLRLQDSLITAIWTLTQEAELGQRPGRDGGLNPSDEESHSSSSLEPFLSHFVSPFPTSSCDAVETVRCHATTAPDIHRLDPDPPDWLPRPRLFPTPEPETSSTPATALFLLSRDVFVGDHHRRCILTIGMWWIRAQGGSMLVRLHKIRLPPVASSSQSLLLFTSASPIHSTSVSYFSTSPTCPRSKAGFTVTQIAPMARYPAQQNRPVHAVPTETNYDTANPAYIRKYLRTYGLTPPRAESYEVQKTRCLAQLALKSSPIDKFLYLSTIRKNNVHLFYRLVTDHLRELTPLIYTPVVGEACQRWSEIYQQPEGMYLSWEDRGNLAAVIANWPQPNVEITCITDGSRILGLGDLGINGMGIPIGKLALYTACAGIRPEATLPLTLDLGTSNKALREDPLYMGSRHDKITPEQEREFMDELMAALTEQWPGIVIQFEDFKNPFPALERYRDVYTCFNDDIQGTGAVILGGVINAVKRSGVPCKDHRAVFFGAGSAGVGVAKQIVDFFVREGMTEDEARSCFYLVDTKGLVTLDRGDKLADHKVYFARTDNQGQQWKTLEEVIDHVKPTILMGLSTLGGVFTPDILRKVAEWNKHPIVFPLSNPSSKSECDYETAVTHTDGRVLFASGSPFQPFSFTNSEGETRTYYPGQGNNMYVFPGIGLGTILSKAVKVTDSMIYASGDALSQALTAEEIDRGLLYPDLTRIRSVSVVVARKVIRAAQEAKVDREATLRTMDDAALDAWIKSRMYDPHSEVLALEREVGALLSNLGPGSLPLNGLSNEEADKNAKL</sequence>
<comment type="caution">
    <text evidence="10">The sequence shown here is derived from an EMBL/GenBank/DDBJ whole genome shotgun (WGS) entry which is preliminary data.</text>
</comment>
<dbReference type="PANTHER" id="PTHR23406">
    <property type="entry name" value="MALIC ENZYME-RELATED"/>
    <property type="match status" value="1"/>
</dbReference>
<dbReference type="PRINTS" id="PR00072">
    <property type="entry name" value="MALOXRDTASE"/>
</dbReference>
<evidence type="ECO:0000256" key="6">
    <source>
        <dbReference type="RuleBase" id="RU003426"/>
    </source>
</evidence>
<dbReference type="InterPro" id="IPR037062">
    <property type="entry name" value="Malic_N_dom_sf"/>
</dbReference>
<dbReference type="FunFam" id="3.40.50.720:FF:000182">
    <property type="entry name" value="NAD-dependent malic enzyme"/>
    <property type="match status" value="1"/>
</dbReference>
<dbReference type="InterPro" id="IPR001891">
    <property type="entry name" value="Malic_OxRdtase"/>
</dbReference>
<dbReference type="GO" id="GO:0051287">
    <property type="term" value="F:NAD binding"/>
    <property type="evidence" value="ECO:0007669"/>
    <property type="project" value="InterPro"/>
</dbReference>
<dbReference type="GO" id="GO:0004471">
    <property type="term" value="F:malate dehydrogenase (decarboxylating) (NAD+) activity"/>
    <property type="evidence" value="ECO:0007669"/>
    <property type="project" value="TreeGrafter"/>
</dbReference>
<dbReference type="InterPro" id="IPR012301">
    <property type="entry name" value="Malic_N_dom"/>
</dbReference>
<dbReference type="Gene3D" id="3.40.50.720">
    <property type="entry name" value="NAD(P)-binding Rossmann-like Domain"/>
    <property type="match status" value="1"/>
</dbReference>
<dbReference type="InterPro" id="IPR015884">
    <property type="entry name" value="Malic_enzyme_CS"/>
</dbReference>
<dbReference type="GO" id="GO:0046872">
    <property type="term" value="F:metal ion binding"/>
    <property type="evidence" value="ECO:0007669"/>
    <property type="project" value="UniProtKB-KW"/>
</dbReference>
<accession>A0A5M9MZ15</accession>
<comment type="cofactor">
    <cofactor evidence="1">
        <name>Mn(2+)</name>
        <dbReference type="ChEBI" id="CHEBI:29035"/>
    </cofactor>
</comment>
<name>A0A5M9MZ15_9EURO</name>
<dbReference type="OrthoDB" id="5365701at2759"/>
<keyword evidence="4 6" id="KW-0479">Metal-binding</keyword>
<dbReference type="Pfam" id="PF00390">
    <property type="entry name" value="malic"/>
    <property type="match status" value="1"/>
</dbReference>
<dbReference type="GO" id="GO:0006108">
    <property type="term" value="P:malate metabolic process"/>
    <property type="evidence" value="ECO:0007669"/>
    <property type="project" value="TreeGrafter"/>
</dbReference>
<evidence type="ECO:0000313" key="11">
    <source>
        <dbReference type="Proteomes" id="UP000324241"/>
    </source>
</evidence>
<feature type="region of interest" description="Disordered" evidence="7">
    <location>
        <begin position="23"/>
        <end position="45"/>
    </location>
</feature>
<dbReference type="Pfam" id="PF03949">
    <property type="entry name" value="Malic_M"/>
    <property type="match status" value="1"/>
</dbReference>
<reference evidence="10 11" key="1">
    <citation type="submission" date="2019-08" db="EMBL/GenBank/DDBJ databases">
        <title>The genome sequence of a newly discovered highly antifungal drug resistant Aspergillus species, Aspergillus tanneri NIH 1004.</title>
        <authorList>
            <person name="Mounaud S."/>
            <person name="Singh I."/>
            <person name="Joardar V."/>
            <person name="Pakala S."/>
            <person name="Pakala S."/>
            <person name="Venepally P."/>
            <person name="Chung J.K."/>
            <person name="Losada L."/>
            <person name="Nierman W.C."/>
        </authorList>
    </citation>
    <scope>NUCLEOTIDE SEQUENCE [LARGE SCALE GENOMIC DNA]</scope>
    <source>
        <strain evidence="10 11">NIH1004</strain>
    </source>
</reference>
<dbReference type="InterPro" id="IPR036291">
    <property type="entry name" value="NAD(P)-bd_dom_sf"/>
</dbReference>
<dbReference type="SUPFAM" id="SSF53223">
    <property type="entry name" value="Aminoacid dehydrogenase-like, N-terminal domain"/>
    <property type="match status" value="1"/>
</dbReference>
<dbReference type="CDD" id="cd05312">
    <property type="entry name" value="NAD_bind_1_malic_enz"/>
    <property type="match status" value="1"/>
</dbReference>
<proteinExistence type="inferred from homology"/>
<dbReference type="PROSITE" id="PS00331">
    <property type="entry name" value="MALIC_ENZYMES"/>
    <property type="match status" value="1"/>
</dbReference>
<comment type="similarity">
    <text evidence="3 6">Belongs to the malic enzymes family.</text>
</comment>
<evidence type="ECO:0000256" key="7">
    <source>
        <dbReference type="SAM" id="MobiDB-lite"/>
    </source>
</evidence>
<dbReference type="InterPro" id="IPR046346">
    <property type="entry name" value="Aminoacid_DH-like_N_sf"/>
</dbReference>
<dbReference type="GO" id="GO:0005739">
    <property type="term" value="C:mitochondrion"/>
    <property type="evidence" value="ECO:0007669"/>
    <property type="project" value="TreeGrafter"/>
</dbReference>
<evidence type="ECO:0000259" key="8">
    <source>
        <dbReference type="SMART" id="SM00919"/>
    </source>
</evidence>
<dbReference type="PANTHER" id="PTHR23406:SF32">
    <property type="entry name" value="NADP-DEPENDENT MALIC ENZYME"/>
    <property type="match status" value="1"/>
</dbReference>
<dbReference type="Proteomes" id="UP000324241">
    <property type="component" value="Unassembled WGS sequence"/>
</dbReference>
<dbReference type="InterPro" id="IPR012302">
    <property type="entry name" value="Malic_NAD-bd"/>
</dbReference>
<keyword evidence="5 6" id="KW-0560">Oxidoreductase</keyword>